<gene>
    <name evidence="3" type="ORF">PCAL00307_LOCUS12045</name>
    <name evidence="4" type="ORF">PECAL_5P21810</name>
</gene>
<dbReference type="InterPro" id="IPR017850">
    <property type="entry name" value="Alkaline_phosphatase_core_sf"/>
</dbReference>
<dbReference type="AlphaFoldDB" id="A0A7S4E8J4"/>
<reference evidence="3" key="1">
    <citation type="submission" date="2021-01" db="EMBL/GenBank/DDBJ databases">
        <authorList>
            <person name="Corre E."/>
            <person name="Pelletier E."/>
            <person name="Niang G."/>
            <person name="Scheremetjew M."/>
            <person name="Finn R."/>
            <person name="Kale V."/>
            <person name="Holt S."/>
            <person name="Cochrane G."/>
            <person name="Meng A."/>
            <person name="Brown T."/>
            <person name="Cohen L."/>
        </authorList>
    </citation>
    <scope>NUCLEOTIDE SEQUENCE</scope>
    <source>
        <strain evidence="3">CCMP1756</strain>
    </source>
</reference>
<feature type="region of interest" description="Disordered" evidence="2">
    <location>
        <begin position="417"/>
        <end position="443"/>
    </location>
</feature>
<dbReference type="GO" id="GO:0009395">
    <property type="term" value="P:phospholipid catabolic process"/>
    <property type="evidence" value="ECO:0007669"/>
    <property type="project" value="TreeGrafter"/>
</dbReference>
<proteinExistence type="predicted"/>
<sequence length="503" mass="55694">MRAALLALLSTTRAASHRIKHVVVLYEENRAFDHLLGHQKSLHVDGLKGDESNPVDRRDPSKGSVEVFDGAPYVAVEQPRHGYAPYQVKLDVQDNVPQMDGFVEFERSVHKKNTSVADAVMQGFSDGALPVSTALASEFAVFDRWFTAFPGPSWPNHMFSYSATANGNTNTGDGYLCEKDRPYPQRTIFDALLDAGHEYVRIYNDSITDTFMEAFGSKQTRSRTHTMDRFFADAAKGTLPALTWIDPRQGINKTLGDLGGPNSDHPSCCDVALGERLRKDIYEALRAGPGWNHTAFIMTWDDPGGFYDHVPPPMAAPPPDHQPACFCLNGEKTCEGFGPYSRLGSRVPVLVVSPWVPRGSVVSAPRTKPSPTSQFDGTSIVATVKRLFDLPTFLTRRDAWAAPFDWLFEDLDEPRTDAPMHLPSAPLPTPRPGGQPWGTDCDDPTRRMRRSILAFEKLLGVEAPPRLHACAHAEPHWEHRCAAGTMAEATAWLTEATERWLAS</sequence>
<dbReference type="PANTHER" id="PTHR31956">
    <property type="entry name" value="NON-SPECIFIC PHOSPHOLIPASE C4-RELATED"/>
    <property type="match status" value="1"/>
</dbReference>
<protein>
    <recommendedName>
        <fullName evidence="6">Phospholipase C</fullName>
    </recommendedName>
</protein>
<dbReference type="PANTHER" id="PTHR31956:SF1">
    <property type="entry name" value="NON-SPECIFIC PHOSPHOLIPASE C1"/>
    <property type="match status" value="1"/>
</dbReference>
<dbReference type="Pfam" id="PF04185">
    <property type="entry name" value="Phosphoesterase"/>
    <property type="match status" value="1"/>
</dbReference>
<dbReference type="InterPro" id="IPR007312">
    <property type="entry name" value="Phosphoesterase"/>
</dbReference>
<reference evidence="4" key="2">
    <citation type="submission" date="2021-11" db="EMBL/GenBank/DDBJ databases">
        <authorList>
            <consortium name="Genoscope - CEA"/>
            <person name="William W."/>
        </authorList>
    </citation>
    <scope>NUCLEOTIDE SEQUENCE</scope>
</reference>
<name>A0A7S4E8J4_9STRA</name>
<evidence type="ECO:0000313" key="4">
    <source>
        <dbReference type="EMBL" id="CAH0377643.1"/>
    </source>
</evidence>
<evidence type="ECO:0000313" key="3">
    <source>
        <dbReference type="EMBL" id="CAE0696609.1"/>
    </source>
</evidence>
<dbReference type="OrthoDB" id="5135119at2759"/>
<dbReference type="EMBL" id="HBIW01014024">
    <property type="protein sequence ID" value="CAE0696609.1"/>
    <property type="molecule type" value="Transcribed_RNA"/>
</dbReference>
<dbReference type="EMBL" id="CAKKNE010000005">
    <property type="protein sequence ID" value="CAH0377643.1"/>
    <property type="molecule type" value="Genomic_DNA"/>
</dbReference>
<evidence type="ECO:0000256" key="2">
    <source>
        <dbReference type="SAM" id="MobiDB-lite"/>
    </source>
</evidence>
<dbReference type="GO" id="GO:0042578">
    <property type="term" value="F:phosphoric ester hydrolase activity"/>
    <property type="evidence" value="ECO:0007669"/>
    <property type="project" value="UniProtKB-ARBA"/>
</dbReference>
<dbReference type="Proteomes" id="UP000789595">
    <property type="component" value="Unassembled WGS sequence"/>
</dbReference>
<evidence type="ECO:0008006" key="6">
    <source>
        <dbReference type="Google" id="ProtNLM"/>
    </source>
</evidence>
<dbReference type="Gene3D" id="3.40.720.10">
    <property type="entry name" value="Alkaline Phosphatase, subunit A"/>
    <property type="match status" value="2"/>
</dbReference>
<evidence type="ECO:0000256" key="1">
    <source>
        <dbReference type="ARBA" id="ARBA00022801"/>
    </source>
</evidence>
<keyword evidence="5" id="KW-1185">Reference proteome</keyword>
<accession>A0A7S4E8J4</accession>
<evidence type="ECO:0000313" key="5">
    <source>
        <dbReference type="Proteomes" id="UP000789595"/>
    </source>
</evidence>
<keyword evidence="1" id="KW-0378">Hydrolase</keyword>
<organism evidence="3">
    <name type="scientific">Pelagomonas calceolata</name>
    <dbReference type="NCBI Taxonomy" id="35677"/>
    <lineage>
        <taxon>Eukaryota</taxon>
        <taxon>Sar</taxon>
        <taxon>Stramenopiles</taxon>
        <taxon>Ochrophyta</taxon>
        <taxon>Pelagophyceae</taxon>
        <taxon>Pelagomonadales</taxon>
        <taxon>Pelagomonadaceae</taxon>
        <taxon>Pelagomonas</taxon>
    </lineage>
</organism>